<evidence type="ECO:0000256" key="4">
    <source>
        <dbReference type="ARBA" id="ARBA00022825"/>
    </source>
</evidence>
<evidence type="ECO:0000256" key="7">
    <source>
        <dbReference type="SAM" id="Phobius"/>
    </source>
</evidence>
<dbReference type="GO" id="GO:0030288">
    <property type="term" value="C:outer membrane-bounded periplasmic space"/>
    <property type="evidence" value="ECO:0007669"/>
    <property type="project" value="TreeGrafter"/>
</dbReference>
<dbReference type="InterPro" id="IPR036034">
    <property type="entry name" value="PDZ_sf"/>
</dbReference>
<accession>A0A7H1N2C2</accession>
<keyword evidence="7" id="KW-0812">Transmembrane</keyword>
<dbReference type="RefSeq" id="WP_190260370.1">
    <property type="nucleotide sequence ID" value="NZ_CP053923.1"/>
</dbReference>
<dbReference type="SMART" id="SM00228">
    <property type="entry name" value="PDZ"/>
    <property type="match status" value="1"/>
</dbReference>
<evidence type="ECO:0000256" key="5">
    <source>
        <dbReference type="RuleBase" id="RU004404"/>
    </source>
</evidence>
<dbReference type="InterPro" id="IPR001478">
    <property type="entry name" value="PDZ"/>
</dbReference>
<dbReference type="SUPFAM" id="SSF50156">
    <property type="entry name" value="PDZ domain-like"/>
    <property type="match status" value="1"/>
</dbReference>
<dbReference type="PROSITE" id="PS50106">
    <property type="entry name" value="PDZ"/>
    <property type="match status" value="1"/>
</dbReference>
<evidence type="ECO:0000259" key="8">
    <source>
        <dbReference type="PROSITE" id="PS50106"/>
    </source>
</evidence>
<dbReference type="InterPro" id="IPR055210">
    <property type="entry name" value="CtpA/B_N"/>
</dbReference>
<dbReference type="GO" id="GO:0006508">
    <property type="term" value="P:proteolysis"/>
    <property type="evidence" value="ECO:0007669"/>
    <property type="project" value="UniProtKB-KW"/>
</dbReference>
<comment type="similarity">
    <text evidence="1 5">Belongs to the peptidase S41A family.</text>
</comment>
<evidence type="ECO:0000256" key="3">
    <source>
        <dbReference type="ARBA" id="ARBA00022801"/>
    </source>
</evidence>
<dbReference type="PANTHER" id="PTHR32060:SF30">
    <property type="entry name" value="CARBOXY-TERMINAL PROCESSING PROTEASE CTPA"/>
    <property type="match status" value="1"/>
</dbReference>
<dbReference type="CDD" id="cd06782">
    <property type="entry name" value="cpPDZ_CPP-like"/>
    <property type="match status" value="1"/>
</dbReference>
<dbReference type="KEGG" id="dvn:HQ394_11680"/>
<dbReference type="Proteomes" id="UP000516369">
    <property type="component" value="Chromosome"/>
</dbReference>
<reference evidence="9 10" key="1">
    <citation type="submission" date="2020-05" db="EMBL/GenBank/DDBJ databases">
        <title>Complete closed genome sequence of Defluviicoccus vanus.</title>
        <authorList>
            <person name="Bessarab I."/>
            <person name="Arumugam K."/>
            <person name="Maszenan A.M."/>
            <person name="Seviour R.J."/>
            <person name="Williams R.B."/>
        </authorList>
    </citation>
    <scope>NUCLEOTIDE SEQUENCE [LARGE SCALE GENOMIC DNA]</scope>
    <source>
        <strain evidence="9 10">Ben 114</strain>
    </source>
</reference>
<evidence type="ECO:0000313" key="9">
    <source>
        <dbReference type="EMBL" id="QNT69858.1"/>
    </source>
</evidence>
<dbReference type="InterPro" id="IPR029045">
    <property type="entry name" value="ClpP/crotonase-like_dom_sf"/>
</dbReference>
<name>A0A7H1N2C2_9PROT</name>
<dbReference type="Gene3D" id="2.30.42.10">
    <property type="match status" value="1"/>
</dbReference>
<dbReference type="Gene3D" id="3.90.226.10">
    <property type="entry name" value="2-enoyl-CoA Hydratase, Chain A, domain 1"/>
    <property type="match status" value="1"/>
</dbReference>
<dbReference type="EMBL" id="CP053923">
    <property type="protein sequence ID" value="QNT69858.1"/>
    <property type="molecule type" value="Genomic_DNA"/>
</dbReference>
<dbReference type="NCBIfam" id="TIGR00225">
    <property type="entry name" value="prc"/>
    <property type="match status" value="1"/>
</dbReference>
<keyword evidence="4 5" id="KW-0720">Serine protease</keyword>
<dbReference type="InterPro" id="IPR004447">
    <property type="entry name" value="Peptidase_S41A"/>
</dbReference>
<evidence type="ECO:0000256" key="2">
    <source>
        <dbReference type="ARBA" id="ARBA00022670"/>
    </source>
</evidence>
<dbReference type="GO" id="GO:0008236">
    <property type="term" value="F:serine-type peptidase activity"/>
    <property type="evidence" value="ECO:0007669"/>
    <property type="project" value="UniProtKB-KW"/>
</dbReference>
<feature type="domain" description="PDZ" evidence="8">
    <location>
        <begin position="170"/>
        <end position="226"/>
    </location>
</feature>
<dbReference type="Pfam" id="PF22694">
    <property type="entry name" value="CtpB_N-like"/>
    <property type="match status" value="1"/>
</dbReference>
<feature type="transmembrane region" description="Helical" evidence="7">
    <location>
        <begin position="15"/>
        <end position="36"/>
    </location>
</feature>
<keyword evidence="10" id="KW-1185">Reference proteome</keyword>
<dbReference type="SUPFAM" id="SSF52096">
    <property type="entry name" value="ClpP/crotonase"/>
    <property type="match status" value="1"/>
</dbReference>
<evidence type="ECO:0000256" key="1">
    <source>
        <dbReference type="ARBA" id="ARBA00009179"/>
    </source>
</evidence>
<keyword evidence="7" id="KW-0472">Membrane</keyword>
<dbReference type="SMART" id="SM00245">
    <property type="entry name" value="TSPc"/>
    <property type="match status" value="1"/>
</dbReference>
<keyword evidence="3 5" id="KW-0378">Hydrolase</keyword>
<dbReference type="FunFam" id="2.30.42.10:FF:000063">
    <property type="entry name" value="Peptidase, S41 family"/>
    <property type="match status" value="1"/>
</dbReference>
<keyword evidence="7" id="KW-1133">Transmembrane helix</keyword>
<evidence type="ECO:0000313" key="10">
    <source>
        <dbReference type="Proteomes" id="UP000516369"/>
    </source>
</evidence>
<dbReference type="GO" id="GO:0007165">
    <property type="term" value="P:signal transduction"/>
    <property type="evidence" value="ECO:0007669"/>
    <property type="project" value="TreeGrafter"/>
</dbReference>
<proteinExistence type="inferred from homology"/>
<dbReference type="GO" id="GO:0004175">
    <property type="term" value="F:endopeptidase activity"/>
    <property type="evidence" value="ECO:0007669"/>
    <property type="project" value="TreeGrafter"/>
</dbReference>
<dbReference type="InterPro" id="IPR005151">
    <property type="entry name" value="Tail-specific_protease"/>
</dbReference>
<evidence type="ECO:0000256" key="6">
    <source>
        <dbReference type="SAM" id="MobiDB-lite"/>
    </source>
</evidence>
<feature type="region of interest" description="Disordered" evidence="6">
    <location>
        <begin position="434"/>
        <end position="462"/>
    </location>
</feature>
<dbReference type="CDD" id="cd07560">
    <property type="entry name" value="Peptidase_S41_CPP"/>
    <property type="match status" value="1"/>
</dbReference>
<gene>
    <name evidence="9" type="ORF">HQ394_11680</name>
</gene>
<dbReference type="Gene3D" id="3.30.750.44">
    <property type="match status" value="1"/>
</dbReference>
<protein>
    <submittedName>
        <fullName evidence="9">S41 family peptidase</fullName>
    </submittedName>
</protein>
<keyword evidence="2 5" id="KW-0645">Protease</keyword>
<organism evidence="9 10">
    <name type="scientific">Defluviicoccus vanus</name>
    <dbReference type="NCBI Taxonomy" id="111831"/>
    <lineage>
        <taxon>Bacteria</taxon>
        <taxon>Pseudomonadati</taxon>
        <taxon>Pseudomonadota</taxon>
        <taxon>Alphaproteobacteria</taxon>
        <taxon>Rhodospirillales</taxon>
        <taxon>Rhodospirillaceae</taxon>
        <taxon>Defluviicoccus</taxon>
    </lineage>
</organism>
<sequence>MTVKHSSAGSQRSRLSYGLIVVAAVATIAGVLMPALSGCAEETPSFRRIAEAVGIDPYRLSPDGNREMGRFAETFTLYASDPHNTRQLKQFRDAYKRIRNSYVEDVSDTKLIEAAIAGIKAQNPAPHSMKASALVETALDAITTSLDPHSAYLNPEELRESELVTSGEFGGLGLQVTQEEGKIKIISPIEGTPADRAGLKSGDIITELDGKPVTGMSLRNAVNAMRGRPGTQVKLTIGRDSAQPFEVTLTRAVITIEPVRWHMEGDVAYLRVVSFNERTAEGVESALQEIRTRQGGDLRGIVLDLRNNPGGLLDQSLAVADDFLEDGVIVTIRGREQGSDRTFWAASGDLAREVPVVVLVNAGSASASEIVAAALQDHGRATIMGARTFGKGSVQTVMRLPIEGALKLTTALYYAPAGEAIQAQGVVPDIQLTGQEAGEEESHEADLPHALPPQGGTRQTTRASVEVSHCPPIGDAKDRELGCAISFLRAGGSTDHFLAALGPKAKL</sequence>
<dbReference type="Pfam" id="PF13180">
    <property type="entry name" value="PDZ_2"/>
    <property type="match status" value="1"/>
</dbReference>
<dbReference type="AlphaFoldDB" id="A0A7H1N2C2"/>
<dbReference type="Pfam" id="PF03572">
    <property type="entry name" value="Peptidase_S41"/>
    <property type="match status" value="1"/>
</dbReference>
<dbReference type="PANTHER" id="PTHR32060">
    <property type="entry name" value="TAIL-SPECIFIC PROTEASE"/>
    <property type="match status" value="1"/>
</dbReference>